<evidence type="ECO:0000313" key="3">
    <source>
        <dbReference type="Proteomes" id="UP001236723"/>
    </source>
</evidence>
<dbReference type="NCBIfam" id="NF047420">
    <property type="entry name" value="EF_P_mod_YmfI"/>
    <property type="match status" value="1"/>
</dbReference>
<organism evidence="2 3">
    <name type="scientific">Alkalibacillus filiformis</name>
    <dbReference type="NCBI Taxonomy" id="200990"/>
    <lineage>
        <taxon>Bacteria</taxon>
        <taxon>Bacillati</taxon>
        <taxon>Bacillota</taxon>
        <taxon>Bacilli</taxon>
        <taxon>Bacillales</taxon>
        <taxon>Bacillaceae</taxon>
        <taxon>Alkalibacillus</taxon>
    </lineage>
</organism>
<comment type="similarity">
    <text evidence="1">Belongs to the short-chain dehydrogenases/reductases (SDR) family.</text>
</comment>
<dbReference type="EC" id="1.1.1.100" evidence="2"/>
<keyword evidence="3" id="KW-1185">Reference proteome</keyword>
<dbReference type="Gene3D" id="3.40.50.720">
    <property type="entry name" value="NAD(P)-binding Rossmann-like Domain"/>
    <property type="match status" value="1"/>
</dbReference>
<comment type="caution">
    <text evidence="2">The sequence shown here is derived from an EMBL/GenBank/DDBJ whole genome shotgun (WGS) entry which is preliminary data.</text>
</comment>
<dbReference type="RefSeq" id="WP_307065756.1">
    <property type="nucleotide sequence ID" value="NZ_JAUSUP010000001.1"/>
</dbReference>
<dbReference type="EMBL" id="JAUSUP010000001">
    <property type="protein sequence ID" value="MDQ0350684.1"/>
    <property type="molecule type" value="Genomic_DNA"/>
</dbReference>
<gene>
    <name evidence="2" type="ORF">J2R98_000487</name>
</gene>
<accession>A0ABU0DQG9</accession>
<dbReference type="PRINTS" id="PR00081">
    <property type="entry name" value="GDHRDH"/>
</dbReference>
<evidence type="ECO:0000313" key="2">
    <source>
        <dbReference type="EMBL" id="MDQ0350684.1"/>
    </source>
</evidence>
<dbReference type="InterPro" id="IPR036291">
    <property type="entry name" value="NAD(P)-bd_dom_sf"/>
</dbReference>
<dbReference type="Pfam" id="PF13561">
    <property type="entry name" value="adh_short_C2"/>
    <property type="match status" value="1"/>
</dbReference>
<dbReference type="CDD" id="cd05233">
    <property type="entry name" value="SDR_c"/>
    <property type="match status" value="1"/>
</dbReference>
<sequence>MKNEEIVLVIGSSGEIGKATVQALAEHNNKRFILHYSKNSQVVDDLVESLHEDQVLMTIQADLSQSDKIYSLIDRIPFDVDTIVFAQGQALSQTFIKLEEQTMDCVYNVHVKATTLITQAFLAPMVKKQFGNIVVISSIWGEEGASFEVWYSMMKSAQINFVKSLAKELGPSGIRVNGVTPGFINTKMNEAFTAEETTYWIEDVPLSRLGEASEVANCVKFLCSSQSSYVNGHILKVNGGIS</sequence>
<dbReference type="InterPro" id="IPR002347">
    <property type="entry name" value="SDR_fam"/>
</dbReference>
<keyword evidence="2" id="KW-0560">Oxidoreductase</keyword>
<reference evidence="2 3" key="1">
    <citation type="submission" date="2023-07" db="EMBL/GenBank/DDBJ databases">
        <title>Genomic Encyclopedia of Type Strains, Phase IV (KMG-IV): sequencing the most valuable type-strain genomes for metagenomic binning, comparative biology and taxonomic classification.</title>
        <authorList>
            <person name="Goeker M."/>
        </authorList>
    </citation>
    <scope>NUCLEOTIDE SEQUENCE [LARGE SCALE GENOMIC DNA]</scope>
    <source>
        <strain evidence="2 3">DSM 15448</strain>
    </source>
</reference>
<protein>
    <submittedName>
        <fullName evidence="2">3-oxoacyl-[acyl-carrier protein] reductase</fullName>
        <ecNumber evidence="2">1.1.1.100</ecNumber>
    </submittedName>
</protein>
<evidence type="ECO:0000256" key="1">
    <source>
        <dbReference type="ARBA" id="ARBA00006484"/>
    </source>
</evidence>
<dbReference type="SUPFAM" id="SSF51735">
    <property type="entry name" value="NAD(P)-binding Rossmann-fold domains"/>
    <property type="match status" value="1"/>
</dbReference>
<dbReference type="PANTHER" id="PTHR42879">
    <property type="entry name" value="3-OXOACYL-(ACYL-CARRIER-PROTEIN) REDUCTASE"/>
    <property type="match status" value="1"/>
</dbReference>
<dbReference type="GO" id="GO:0004316">
    <property type="term" value="F:3-oxoacyl-[acyl-carrier-protein] reductase (NADPH) activity"/>
    <property type="evidence" value="ECO:0007669"/>
    <property type="project" value="UniProtKB-EC"/>
</dbReference>
<dbReference type="Proteomes" id="UP001236723">
    <property type="component" value="Unassembled WGS sequence"/>
</dbReference>
<proteinExistence type="inferred from homology"/>
<dbReference type="PANTHER" id="PTHR42879:SF2">
    <property type="entry name" value="3-OXOACYL-[ACYL-CARRIER-PROTEIN] REDUCTASE FABG"/>
    <property type="match status" value="1"/>
</dbReference>
<name>A0ABU0DQG9_9BACI</name>
<dbReference type="InterPro" id="IPR050259">
    <property type="entry name" value="SDR"/>
</dbReference>